<accession>A0A316L523</accession>
<dbReference type="InterPro" id="IPR058595">
    <property type="entry name" value="Avidin-like"/>
</dbReference>
<name>A0A316L523_9FLAO</name>
<sequence length="111" mass="12398">MNLNNKRFVTLNNRKGLASNETVFQYYQNGKTITGSYKGGAIVEGLIVGKQIGDNKIQLLYQCLTDQGELKAGQSTGIVLKNAENKLELKFEWNWINGTLTAGHSEYIEIE</sequence>
<dbReference type="AlphaFoldDB" id="A0A316L523"/>
<evidence type="ECO:0000313" key="2">
    <source>
        <dbReference type="Proteomes" id="UP000245762"/>
    </source>
</evidence>
<evidence type="ECO:0000313" key="1">
    <source>
        <dbReference type="EMBL" id="PWL40498.1"/>
    </source>
</evidence>
<gene>
    <name evidence="1" type="ORF">DKG77_01700</name>
</gene>
<organism evidence="1 2">
    <name type="scientific">Flagellimonas aquimarina</name>
    <dbReference type="NCBI Taxonomy" id="2201895"/>
    <lineage>
        <taxon>Bacteria</taxon>
        <taxon>Pseudomonadati</taxon>
        <taxon>Bacteroidota</taxon>
        <taxon>Flavobacteriia</taxon>
        <taxon>Flavobacteriales</taxon>
        <taxon>Flavobacteriaceae</taxon>
        <taxon>Flagellimonas</taxon>
    </lineage>
</organism>
<keyword evidence="2" id="KW-1185">Reference proteome</keyword>
<evidence type="ECO:0008006" key="3">
    <source>
        <dbReference type="Google" id="ProtNLM"/>
    </source>
</evidence>
<comment type="caution">
    <text evidence="1">The sequence shown here is derived from an EMBL/GenBank/DDBJ whole genome shotgun (WGS) entry which is preliminary data.</text>
</comment>
<protein>
    <recommendedName>
        <fullName evidence="3">N-acetylglutamate synthase</fullName>
    </recommendedName>
</protein>
<dbReference type="Pfam" id="PF26421">
    <property type="entry name" value="Avidin_like"/>
    <property type="match status" value="1"/>
</dbReference>
<reference evidence="1 2" key="1">
    <citation type="submission" date="2018-05" db="EMBL/GenBank/DDBJ databases">
        <title>Complete genome sequence of Flagellimonas aquimarina ECD12 isolated from seaweed Ecklonia cava.</title>
        <authorList>
            <person name="Choi S."/>
            <person name="Seong C."/>
        </authorList>
    </citation>
    <scope>NUCLEOTIDE SEQUENCE [LARGE SCALE GENOMIC DNA]</scope>
    <source>
        <strain evidence="1 2">ECD12</strain>
    </source>
</reference>
<dbReference type="EMBL" id="QGEG01000001">
    <property type="protein sequence ID" value="PWL40498.1"/>
    <property type="molecule type" value="Genomic_DNA"/>
</dbReference>
<proteinExistence type="predicted"/>
<dbReference type="OrthoDB" id="5684515at2"/>
<dbReference type="Proteomes" id="UP000245762">
    <property type="component" value="Unassembled WGS sequence"/>
</dbReference>